<dbReference type="RefSeq" id="WP_214788001.1">
    <property type="nucleotide sequence ID" value="NZ_JANIEL010000037.1"/>
</dbReference>
<feature type="domain" description="DUF302" evidence="1">
    <location>
        <begin position="34"/>
        <end position="96"/>
    </location>
</feature>
<dbReference type="Proteomes" id="UP001596439">
    <property type="component" value="Unassembled WGS sequence"/>
</dbReference>
<dbReference type="PANTHER" id="PTHR38342:SF1">
    <property type="entry name" value="SLR5037 PROTEIN"/>
    <property type="match status" value="1"/>
</dbReference>
<keyword evidence="3" id="KW-1185">Reference proteome</keyword>
<proteinExistence type="predicted"/>
<organism evidence="2 3">
    <name type="scientific">Exiguobacterium aestuarii</name>
    <dbReference type="NCBI Taxonomy" id="273527"/>
    <lineage>
        <taxon>Bacteria</taxon>
        <taxon>Bacillati</taxon>
        <taxon>Bacillota</taxon>
        <taxon>Bacilli</taxon>
        <taxon>Bacillales</taxon>
        <taxon>Bacillales Family XII. Incertae Sedis</taxon>
        <taxon>Exiguobacterium</taxon>
    </lineage>
</organism>
<dbReference type="InterPro" id="IPR005180">
    <property type="entry name" value="DUF302"/>
</dbReference>
<dbReference type="PIRSF" id="PIRSF021774">
    <property type="entry name" value="UCP021774"/>
    <property type="match status" value="1"/>
</dbReference>
<evidence type="ECO:0000313" key="3">
    <source>
        <dbReference type="Proteomes" id="UP001596439"/>
    </source>
</evidence>
<dbReference type="InterPro" id="IPR035923">
    <property type="entry name" value="TT1751-like_sf"/>
</dbReference>
<dbReference type="CDD" id="cd14797">
    <property type="entry name" value="DUF302"/>
    <property type="match status" value="1"/>
</dbReference>
<sequence>MFDYTVQSDRTVDDVIDRLGETLKEESFGVLWDFDLSETLEKKGQAIDGKYRILEVCNPKAAKEVLSQHLEGGYFLPCKIAVFEKDNHTHIGMPKPTTLIRLIDDESLQAIAADVESRLQRAIDHCK</sequence>
<name>A0ABW2PK58_9BACL</name>
<dbReference type="InterPro" id="IPR016796">
    <property type="entry name" value="UCP021774"/>
</dbReference>
<gene>
    <name evidence="2" type="ORF">ACFQO8_06440</name>
</gene>
<dbReference type="SUPFAM" id="SSF103247">
    <property type="entry name" value="TT1751-like"/>
    <property type="match status" value="1"/>
</dbReference>
<dbReference type="Gene3D" id="3.30.310.70">
    <property type="entry name" value="TT1751-like domain"/>
    <property type="match status" value="1"/>
</dbReference>
<evidence type="ECO:0000259" key="1">
    <source>
        <dbReference type="Pfam" id="PF03625"/>
    </source>
</evidence>
<evidence type="ECO:0000313" key="2">
    <source>
        <dbReference type="EMBL" id="MFC7389778.1"/>
    </source>
</evidence>
<dbReference type="Pfam" id="PF03625">
    <property type="entry name" value="DUF302"/>
    <property type="match status" value="1"/>
</dbReference>
<reference evidence="3" key="1">
    <citation type="journal article" date="2019" name="Int. J. Syst. Evol. Microbiol.">
        <title>The Global Catalogue of Microorganisms (GCM) 10K type strain sequencing project: providing services to taxonomists for standard genome sequencing and annotation.</title>
        <authorList>
            <consortium name="The Broad Institute Genomics Platform"/>
            <consortium name="The Broad Institute Genome Sequencing Center for Infectious Disease"/>
            <person name="Wu L."/>
            <person name="Ma J."/>
        </authorList>
    </citation>
    <scope>NUCLEOTIDE SEQUENCE [LARGE SCALE GENOMIC DNA]</scope>
    <source>
        <strain evidence="3">CCUG 55590</strain>
    </source>
</reference>
<dbReference type="EMBL" id="JBHTCE010000001">
    <property type="protein sequence ID" value="MFC7389778.1"/>
    <property type="molecule type" value="Genomic_DNA"/>
</dbReference>
<accession>A0ABW2PK58</accession>
<comment type="caution">
    <text evidence="2">The sequence shown here is derived from an EMBL/GenBank/DDBJ whole genome shotgun (WGS) entry which is preliminary data.</text>
</comment>
<protein>
    <submittedName>
        <fullName evidence="2">DUF302 domain-containing protein</fullName>
    </submittedName>
</protein>
<dbReference type="PANTHER" id="PTHR38342">
    <property type="entry name" value="SLR5037 PROTEIN"/>
    <property type="match status" value="1"/>
</dbReference>